<comment type="caution">
    <text evidence="2">The sequence shown here is derived from an EMBL/GenBank/DDBJ whole genome shotgun (WGS) entry which is preliminary data.</text>
</comment>
<dbReference type="OrthoDB" id="2958217at2759"/>
<dbReference type="AlphaFoldDB" id="A0A9W8RV90"/>
<name>A0A9W8RV90_9HYPO</name>
<dbReference type="PANTHER" id="PTHR33112:SF12">
    <property type="entry name" value="HETEROKARYON INCOMPATIBILITY DOMAIN-CONTAINING PROTEIN"/>
    <property type="match status" value="1"/>
</dbReference>
<accession>A0A9W8RV90</accession>
<dbReference type="EMBL" id="JAOQAZ010000023">
    <property type="protein sequence ID" value="KAJ4253854.1"/>
    <property type="molecule type" value="Genomic_DNA"/>
</dbReference>
<dbReference type="InterPro" id="IPR010730">
    <property type="entry name" value="HET"/>
</dbReference>
<gene>
    <name evidence="2" type="ORF">NW762_010249</name>
</gene>
<evidence type="ECO:0000313" key="3">
    <source>
        <dbReference type="Proteomes" id="UP001152049"/>
    </source>
</evidence>
<evidence type="ECO:0000259" key="1">
    <source>
        <dbReference type="Pfam" id="PF06985"/>
    </source>
</evidence>
<organism evidence="2 3">
    <name type="scientific">Fusarium torreyae</name>
    <dbReference type="NCBI Taxonomy" id="1237075"/>
    <lineage>
        <taxon>Eukaryota</taxon>
        <taxon>Fungi</taxon>
        <taxon>Dikarya</taxon>
        <taxon>Ascomycota</taxon>
        <taxon>Pezizomycotina</taxon>
        <taxon>Sordariomycetes</taxon>
        <taxon>Hypocreomycetidae</taxon>
        <taxon>Hypocreales</taxon>
        <taxon>Nectriaceae</taxon>
        <taxon>Fusarium</taxon>
    </lineage>
</organism>
<evidence type="ECO:0000313" key="2">
    <source>
        <dbReference type="EMBL" id="KAJ4253854.1"/>
    </source>
</evidence>
<feature type="domain" description="Heterokaryon incompatibility" evidence="1">
    <location>
        <begin position="179"/>
        <end position="323"/>
    </location>
</feature>
<reference evidence="2" key="1">
    <citation type="submission" date="2022-09" db="EMBL/GenBank/DDBJ databases">
        <title>Fusarium specimens isolated from Avocado Roots.</title>
        <authorList>
            <person name="Stajich J."/>
            <person name="Roper C."/>
            <person name="Heimlech-Rivalta G."/>
        </authorList>
    </citation>
    <scope>NUCLEOTIDE SEQUENCE</scope>
    <source>
        <strain evidence="2">CF00136</strain>
    </source>
</reference>
<sequence>MASLCDYCDKVPLSLKEIMASPSNRYSLGSWPRIFVSRCPLCRLVKRAYCEEYRANPMMNGLPSKNTTLTWFVNGPVNGGAYSIEGVADYWICFAAKSHPSITLALSSNERSNYLCSIVDAELEISRISRWLSICMTTHGEECSSSSATFDLAFPGLQVLRLLDVQRDCLVEVRDLHPYLALSYIWGAVPNFRLTKANLERLLVPGAMRDVFRLPRTIRDAITLAKKLHIQYLWVDALCLIQNDSDDLEQGVNVMDLIYERSLLTIIAACGTDANAGLPGVQTGSRQASRPTLEIEPGIRLGLYSGLDQLLKPSAYYSRGWTYVIFPQISCRK</sequence>
<dbReference type="PANTHER" id="PTHR33112">
    <property type="entry name" value="DOMAIN PROTEIN, PUTATIVE-RELATED"/>
    <property type="match status" value="1"/>
</dbReference>
<keyword evidence="3" id="KW-1185">Reference proteome</keyword>
<dbReference type="Pfam" id="PF06985">
    <property type="entry name" value="HET"/>
    <property type="match status" value="1"/>
</dbReference>
<protein>
    <recommendedName>
        <fullName evidence="1">Heterokaryon incompatibility domain-containing protein</fullName>
    </recommendedName>
</protein>
<dbReference type="Proteomes" id="UP001152049">
    <property type="component" value="Unassembled WGS sequence"/>
</dbReference>
<proteinExistence type="predicted"/>